<proteinExistence type="predicted"/>
<reference evidence="1" key="1">
    <citation type="submission" date="2024-02" db="EMBL/GenBank/DDBJ databases">
        <authorList>
            <consortium name="ELIXIR-Norway"/>
            <consortium name="Elixir Norway"/>
        </authorList>
    </citation>
    <scope>NUCLEOTIDE SEQUENCE</scope>
</reference>
<evidence type="ECO:0000313" key="2">
    <source>
        <dbReference type="Proteomes" id="UP001497444"/>
    </source>
</evidence>
<keyword evidence="2" id="KW-1185">Reference proteome</keyword>
<gene>
    <name evidence="1" type="ORF">CSSPJE1EN1_LOCUS21275</name>
</gene>
<organism evidence="1 2">
    <name type="scientific">Sphagnum jensenii</name>
    <dbReference type="NCBI Taxonomy" id="128206"/>
    <lineage>
        <taxon>Eukaryota</taxon>
        <taxon>Viridiplantae</taxon>
        <taxon>Streptophyta</taxon>
        <taxon>Embryophyta</taxon>
        <taxon>Bryophyta</taxon>
        <taxon>Sphagnophytina</taxon>
        <taxon>Sphagnopsida</taxon>
        <taxon>Sphagnales</taxon>
        <taxon>Sphagnaceae</taxon>
        <taxon>Sphagnum</taxon>
    </lineage>
</organism>
<dbReference type="Proteomes" id="UP001497444">
    <property type="component" value="Chromosome 7"/>
</dbReference>
<protein>
    <submittedName>
        <fullName evidence="1">Uncharacterized protein</fullName>
    </submittedName>
</protein>
<dbReference type="EMBL" id="OZ020102">
    <property type="protein sequence ID" value="CAK9275797.1"/>
    <property type="molecule type" value="Genomic_DNA"/>
</dbReference>
<accession>A0ABP0X9J9</accession>
<evidence type="ECO:0000313" key="1">
    <source>
        <dbReference type="EMBL" id="CAK9275797.1"/>
    </source>
</evidence>
<name>A0ABP0X9J9_9BRYO</name>
<sequence length="221" mass="25905">MEDGFPCSHRRPRQYFVEAKLTWTELWKRYEKKMVSLERRVMNFSRWTQYIKLHQPGVRLTRTAKDVCDFCVRIDIQLARDDLPFEERKHLVLEKGMHLQAAIDQCRFMSGFVKQYIAANAPKQLVPNAIIPNTIDDAPPDPIDDAFPEIQIQIENFGDNFPLPFYGHQRPFADYFNSNLMMQNFIIFDITANCNNVLIYDEHGQGKGAYALCSLRLLFHL</sequence>